<dbReference type="InterPro" id="IPR020602">
    <property type="entry name" value="GTP_CycHdrlase_I_dom"/>
</dbReference>
<evidence type="ECO:0000313" key="12">
    <source>
        <dbReference type="EMBL" id="TPX52634.1"/>
    </source>
</evidence>
<dbReference type="GO" id="GO:0008270">
    <property type="term" value="F:zinc ion binding"/>
    <property type="evidence" value="ECO:0007669"/>
    <property type="project" value="TreeGrafter"/>
</dbReference>
<evidence type="ECO:0000256" key="3">
    <source>
        <dbReference type="ARBA" id="ARBA00008085"/>
    </source>
</evidence>
<dbReference type="Pfam" id="PF01227">
    <property type="entry name" value="GTP_cyclohydroI"/>
    <property type="match status" value="1"/>
</dbReference>
<dbReference type="FunFam" id="1.10.286.10:FF:000003">
    <property type="entry name" value="GTP cyclohydrolase 1"/>
    <property type="match status" value="1"/>
</dbReference>
<evidence type="ECO:0000256" key="5">
    <source>
        <dbReference type="ARBA" id="ARBA00017272"/>
    </source>
</evidence>
<keyword evidence="9" id="KW-0342">GTP-binding</keyword>
<dbReference type="InterPro" id="IPR001474">
    <property type="entry name" value="GTP_CycHdrlase_I"/>
</dbReference>
<dbReference type="PANTHER" id="PTHR11109">
    <property type="entry name" value="GTP CYCLOHYDROLASE I"/>
    <property type="match status" value="1"/>
</dbReference>
<dbReference type="GO" id="GO:0003934">
    <property type="term" value="F:GTP cyclohydrolase I activity"/>
    <property type="evidence" value="ECO:0007669"/>
    <property type="project" value="UniProtKB-EC"/>
</dbReference>
<dbReference type="OrthoDB" id="4966at2759"/>
<dbReference type="UniPathway" id="UPA00848">
    <property type="reaction ID" value="UER00151"/>
</dbReference>
<dbReference type="EC" id="3.5.4.16" evidence="4"/>
<organism evidence="12 13">
    <name type="scientific">Chytriomyces confervae</name>
    <dbReference type="NCBI Taxonomy" id="246404"/>
    <lineage>
        <taxon>Eukaryota</taxon>
        <taxon>Fungi</taxon>
        <taxon>Fungi incertae sedis</taxon>
        <taxon>Chytridiomycota</taxon>
        <taxon>Chytridiomycota incertae sedis</taxon>
        <taxon>Chytridiomycetes</taxon>
        <taxon>Chytridiales</taxon>
        <taxon>Chytriomycetaceae</taxon>
        <taxon>Chytriomyces</taxon>
    </lineage>
</organism>
<dbReference type="PANTHER" id="PTHR11109:SF7">
    <property type="entry name" value="GTP CYCLOHYDROLASE 1"/>
    <property type="match status" value="1"/>
</dbReference>
<comment type="catalytic activity">
    <reaction evidence="1">
        <text>GTP + H2O = 7,8-dihydroneopterin 3'-triphosphate + formate + H(+)</text>
        <dbReference type="Rhea" id="RHEA:17473"/>
        <dbReference type="ChEBI" id="CHEBI:15377"/>
        <dbReference type="ChEBI" id="CHEBI:15378"/>
        <dbReference type="ChEBI" id="CHEBI:15740"/>
        <dbReference type="ChEBI" id="CHEBI:37565"/>
        <dbReference type="ChEBI" id="CHEBI:58462"/>
        <dbReference type="EC" id="3.5.4.16"/>
    </reaction>
</comment>
<comment type="pathway">
    <text evidence="2">Cofactor biosynthesis; 7,8-dihydroneopterin triphosphate biosynthesis; 7,8-dihydroneopterin triphosphate from GTP: step 1/1.</text>
</comment>
<sequence length="192" mass="21561">MDKLEQLRSHNASPIIGVSRNPAKPLVLELDNTGLSWPSIGTKQRKNETDGQKQERMDKIAEAVKVIVEQLGEDPSREGMLKTPMRYAKALMFFTKGYEESLKDVVNEAVFEEDADEMVIVKDIDVFSLCEHHLVPFTGKVSIGYIPNGRVIGLSKLARIAEMFSRRLQVQERLTKQIAVVLNEVLKPQGVA</sequence>
<evidence type="ECO:0000256" key="10">
    <source>
        <dbReference type="ARBA" id="ARBA00030854"/>
    </source>
</evidence>
<dbReference type="GO" id="GO:0005525">
    <property type="term" value="F:GTP binding"/>
    <property type="evidence" value="ECO:0007669"/>
    <property type="project" value="UniProtKB-KW"/>
</dbReference>
<feature type="non-terminal residue" evidence="12">
    <location>
        <position position="192"/>
    </location>
</feature>
<evidence type="ECO:0000256" key="6">
    <source>
        <dbReference type="ARBA" id="ARBA00022741"/>
    </source>
</evidence>
<dbReference type="SUPFAM" id="SSF55620">
    <property type="entry name" value="Tetrahydrobiopterin biosynthesis enzymes-like"/>
    <property type="match status" value="1"/>
</dbReference>
<dbReference type="InterPro" id="IPR018234">
    <property type="entry name" value="GTP_CycHdrlase_I_CS"/>
</dbReference>
<dbReference type="NCBIfam" id="TIGR00063">
    <property type="entry name" value="folE"/>
    <property type="match status" value="1"/>
</dbReference>
<keyword evidence="13" id="KW-1185">Reference proteome</keyword>
<dbReference type="EMBL" id="QEAP01001017">
    <property type="protein sequence ID" value="TPX52634.1"/>
    <property type="molecule type" value="Genomic_DNA"/>
</dbReference>
<evidence type="ECO:0000256" key="8">
    <source>
        <dbReference type="ARBA" id="ARBA00022909"/>
    </source>
</evidence>
<dbReference type="NCBIfam" id="NF006825">
    <property type="entry name" value="PRK09347.1-2"/>
    <property type="match status" value="1"/>
</dbReference>
<evidence type="ECO:0000256" key="4">
    <source>
        <dbReference type="ARBA" id="ARBA00012715"/>
    </source>
</evidence>
<dbReference type="GO" id="GO:0005737">
    <property type="term" value="C:cytoplasm"/>
    <property type="evidence" value="ECO:0007669"/>
    <property type="project" value="TreeGrafter"/>
</dbReference>
<keyword evidence="8" id="KW-0289">Folate biosynthesis</keyword>
<dbReference type="PROSITE" id="PS00860">
    <property type="entry name" value="GTP_CYCLOHYDROL_1_2"/>
    <property type="match status" value="1"/>
</dbReference>
<accession>A0A507DLU4</accession>
<comment type="caution">
    <text evidence="12">The sequence shown here is derived from an EMBL/GenBank/DDBJ whole genome shotgun (WGS) entry which is preliminary data.</text>
</comment>
<dbReference type="GO" id="GO:0046654">
    <property type="term" value="P:tetrahydrofolate biosynthetic process"/>
    <property type="evidence" value="ECO:0007669"/>
    <property type="project" value="InterPro"/>
</dbReference>
<comment type="similarity">
    <text evidence="3">Belongs to the GTP cyclohydrolase I family.</text>
</comment>
<dbReference type="FunFam" id="3.30.1130.10:FF:000001">
    <property type="entry name" value="GTP cyclohydrolase 1"/>
    <property type="match status" value="1"/>
</dbReference>
<evidence type="ECO:0000256" key="2">
    <source>
        <dbReference type="ARBA" id="ARBA00005080"/>
    </source>
</evidence>
<dbReference type="Proteomes" id="UP000320333">
    <property type="component" value="Unassembled WGS sequence"/>
</dbReference>
<dbReference type="GO" id="GO:0046656">
    <property type="term" value="P:folic acid biosynthetic process"/>
    <property type="evidence" value="ECO:0007669"/>
    <property type="project" value="UniProtKB-KW"/>
</dbReference>
<evidence type="ECO:0000256" key="7">
    <source>
        <dbReference type="ARBA" id="ARBA00022801"/>
    </source>
</evidence>
<dbReference type="NCBIfam" id="NF006826">
    <property type="entry name" value="PRK09347.1-3"/>
    <property type="match status" value="1"/>
</dbReference>
<evidence type="ECO:0000313" key="13">
    <source>
        <dbReference type="Proteomes" id="UP000320333"/>
    </source>
</evidence>
<evidence type="ECO:0000256" key="9">
    <source>
        <dbReference type="ARBA" id="ARBA00023134"/>
    </source>
</evidence>
<protein>
    <recommendedName>
        <fullName evidence="5">GTP cyclohydrolase 1</fullName>
        <ecNumber evidence="4">3.5.4.16</ecNumber>
    </recommendedName>
    <alternativeName>
        <fullName evidence="10">GTP cyclohydrolase I</fullName>
    </alternativeName>
</protein>
<dbReference type="InterPro" id="IPR043133">
    <property type="entry name" value="GTP-CH-I_C/QueF"/>
</dbReference>
<feature type="domain" description="GTP cyclohydrolase I" evidence="11">
    <location>
        <begin position="60"/>
        <end position="192"/>
    </location>
</feature>
<dbReference type="Gene3D" id="1.10.286.10">
    <property type="match status" value="1"/>
</dbReference>
<gene>
    <name evidence="12" type="primary">FOL2</name>
    <name evidence="12" type="ORF">CcCBS67573_g09832</name>
</gene>
<name>A0A507DLU4_9FUNG</name>
<dbReference type="PROSITE" id="PS00859">
    <property type="entry name" value="GTP_CYCLOHYDROL_1_1"/>
    <property type="match status" value="1"/>
</dbReference>
<dbReference type="STRING" id="246404.A0A507DLU4"/>
<reference evidence="12 13" key="1">
    <citation type="journal article" date="2019" name="Sci. Rep.">
        <title>Comparative genomics of chytrid fungi reveal insights into the obligate biotrophic and pathogenic lifestyle of Synchytrium endobioticum.</title>
        <authorList>
            <person name="van de Vossenberg B.T.L.H."/>
            <person name="Warris S."/>
            <person name="Nguyen H.D.T."/>
            <person name="van Gent-Pelzer M.P.E."/>
            <person name="Joly D.L."/>
            <person name="van de Geest H.C."/>
            <person name="Bonants P.J.M."/>
            <person name="Smith D.S."/>
            <person name="Levesque C.A."/>
            <person name="van der Lee T.A.J."/>
        </authorList>
    </citation>
    <scope>NUCLEOTIDE SEQUENCE [LARGE SCALE GENOMIC DNA]</scope>
    <source>
        <strain evidence="12 13">CBS 675.73</strain>
    </source>
</reference>
<evidence type="ECO:0000256" key="1">
    <source>
        <dbReference type="ARBA" id="ARBA00001052"/>
    </source>
</evidence>
<dbReference type="AlphaFoldDB" id="A0A507DLU4"/>
<keyword evidence="6" id="KW-0547">Nucleotide-binding</keyword>
<dbReference type="GO" id="GO:0006729">
    <property type="term" value="P:tetrahydrobiopterin biosynthetic process"/>
    <property type="evidence" value="ECO:0007669"/>
    <property type="project" value="TreeGrafter"/>
</dbReference>
<proteinExistence type="inferred from homology"/>
<dbReference type="InterPro" id="IPR043134">
    <property type="entry name" value="GTP-CH-I_N"/>
</dbReference>
<keyword evidence="7 12" id="KW-0378">Hydrolase</keyword>
<dbReference type="Gene3D" id="3.30.1130.10">
    <property type="match status" value="1"/>
</dbReference>
<evidence type="ECO:0000259" key="11">
    <source>
        <dbReference type="Pfam" id="PF01227"/>
    </source>
</evidence>